<accession>A0A8S3UMB5</accession>
<feature type="domain" description="Neurotransmitter-gated ion-channel ligand-binding" evidence="12">
    <location>
        <begin position="65"/>
        <end position="270"/>
    </location>
</feature>
<dbReference type="InterPro" id="IPR036734">
    <property type="entry name" value="Neur_chan_lig-bd_sf"/>
</dbReference>
<evidence type="ECO:0000256" key="4">
    <source>
        <dbReference type="ARBA" id="ARBA00022475"/>
    </source>
</evidence>
<dbReference type="Pfam" id="PF02931">
    <property type="entry name" value="Neur_chan_LBD"/>
    <property type="match status" value="1"/>
</dbReference>
<evidence type="ECO:0000256" key="11">
    <source>
        <dbReference type="RuleBase" id="RU000687"/>
    </source>
</evidence>
<keyword evidence="8 11" id="KW-0406">Ion transport</keyword>
<comment type="subcellular location">
    <subcellularLocation>
        <location evidence="2">Cell membrane</location>
    </subcellularLocation>
    <subcellularLocation>
        <location evidence="1">Membrane</location>
        <topology evidence="1">Multi-pass membrane protein</topology>
    </subcellularLocation>
</comment>
<name>A0A8S3UMB5_MYTED</name>
<dbReference type="InterPro" id="IPR006202">
    <property type="entry name" value="Neur_chan_lig-bd"/>
</dbReference>
<dbReference type="NCBIfam" id="TIGR00860">
    <property type="entry name" value="LIC"/>
    <property type="match status" value="1"/>
</dbReference>
<evidence type="ECO:0000256" key="3">
    <source>
        <dbReference type="ARBA" id="ARBA00022448"/>
    </source>
</evidence>
<keyword evidence="5 11" id="KW-0812">Transmembrane</keyword>
<feature type="transmembrane region" description="Helical" evidence="11">
    <location>
        <begin position="410"/>
        <end position="429"/>
    </location>
</feature>
<dbReference type="Proteomes" id="UP000683360">
    <property type="component" value="Unassembled WGS sequence"/>
</dbReference>
<reference evidence="14" key="1">
    <citation type="submission" date="2021-03" db="EMBL/GenBank/DDBJ databases">
        <authorList>
            <person name="Bekaert M."/>
        </authorList>
    </citation>
    <scope>NUCLEOTIDE SEQUENCE</scope>
</reference>
<feature type="transmembrane region" description="Helical" evidence="11">
    <location>
        <begin position="336"/>
        <end position="359"/>
    </location>
</feature>
<evidence type="ECO:0000256" key="1">
    <source>
        <dbReference type="ARBA" id="ARBA00004141"/>
    </source>
</evidence>
<evidence type="ECO:0000256" key="10">
    <source>
        <dbReference type="ARBA" id="ARBA00023303"/>
    </source>
</evidence>
<evidence type="ECO:0000256" key="9">
    <source>
        <dbReference type="ARBA" id="ARBA00023136"/>
    </source>
</evidence>
<keyword evidence="4" id="KW-1003">Cell membrane</keyword>
<evidence type="ECO:0000256" key="2">
    <source>
        <dbReference type="ARBA" id="ARBA00004236"/>
    </source>
</evidence>
<comment type="similarity">
    <text evidence="11">Belongs to the ligand-gated ion channel (TC 1.A.9) family.</text>
</comment>
<dbReference type="AlphaFoldDB" id="A0A8S3UMB5"/>
<dbReference type="InterPro" id="IPR038050">
    <property type="entry name" value="Neuro_actylchol_rec"/>
</dbReference>
<proteinExistence type="inferred from homology"/>
<dbReference type="InterPro" id="IPR006029">
    <property type="entry name" value="Neurotrans-gated_channel_TM"/>
</dbReference>
<evidence type="ECO:0000313" key="14">
    <source>
        <dbReference type="EMBL" id="CAG2244787.1"/>
    </source>
</evidence>
<dbReference type="GO" id="GO:0005886">
    <property type="term" value="C:plasma membrane"/>
    <property type="evidence" value="ECO:0007669"/>
    <property type="project" value="UniProtKB-SubCell"/>
</dbReference>
<dbReference type="EMBL" id="CAJPWZ010002747">
    <property type="protein sequence ID" value="CAG2244787.1"/>
    <property type="molecule type" value="Genomic_DNA"/>
</dbReference>
<dbReference type="InterPro" id="IPR018000">
    <property type="entry name" value="Neurotransmitter_ion_chnl_CS"/>
</dbReference>
<organism evidence="14 15">
    <name type="scientific">Mytilus edulis</name>
    <name type="common">Blue mussel</name>
    <dbReference type="NCBI Taxonomy" id="6550"/>
    <lineage>
        <taxon>Eukaryota</taxon>
        <taxon>Metazoa</taxon>
        <taxon>Spiralia</taxon>
        <taxon>Lophotrochozoa</taxon>
        <taxon>Mollusca</taxon>
        <taxon>Bivalvia</taxon>
        <taxon>Autobranchia</taxon>
        <taxon>Pteriomorphia</taxon>
        <taxon>Mytilida</taxon>
        <taxon>Mytiloidea</taxon>
        <taxon>Mytilidae</taxon>
        <taxon>Mytilinae</taxon>
        <taxon>Mytilus</taxon>
    </lineage>
</organism>
<sequence length="432" mass="50065">MHYNVFYYLNNMTEAGMLCKMNILLIACILSFLSFSRYFVMGLNQTDFQRVNTANASDNDTMIRENIIDNILSKYDKRFPPLYNKAQPVEVKVQIYVVGIFGIDEAQMKYSMSMYLRQQWTDSRLRYEAPEGLTKIELDNEIKKEIWVPDLSFMTDMDTKVHQVTLPNKMMFLYPDGFVSYSTRVTGTFTCFMQLHNFPFDDQSCVYEMESYGFTAATVSFRWDEPGMSFKDGIVHSQFEIGAAETYLCDREYPSGNYTCIGLTLPLKRRYGFYIIQVFAPSMLIVVLSWVSFWLNIDAAPARVSLGILTVLTISTNGNLSVGMSQQVSYIRAIDIWNSVCLFLVFGAMVEYAYVCVIARVQQRRKRERLHSNISLNGLADIENGKITEKVTEQHQIDKDRENARKIDKIARIAFPLAFVVFNVIYWVYYMR</sequence>
<protein>
    <submittedName>
        <fullName evidence="14">GLRA2</fullName>
    </submittedName>
</protein>
<dbReference type="OrthoDB" id="407674at2759"/>
<evidence type="ECO:0000256" key="7">
    <source>
        <dbReference type="ARBA" id="ARBA00022989"/>
    </source>
</evidence>
<dbReference type="PRINTS" id="PR00253">
    <property type="entry name" value="GABAARECEPTR"/>
</dbReference>
<keyword evidence="10 11" id="KW-0407">Ion channel</keyword>
<dbReference type="Pfam" id="PF02932">
    <property type="entry name" value="Neur_chan_memb"/>
    <property type="match status" value="1"/>
</dbReference>
<keyword evidence="3 11" id="KW-0813">Transport</keyword>
<evidence type="ECO:0000256" key="6">
    <source>
        <dbReference type="ARBA" id="ARBA00022729"/>
    </source>
</evidence>
<dbReference type="InterPro" id="IPR006028">
    <property type="entry name" value="GABAA/Glycine_rcpt"/>
</dbReference>
<keyword evidence="15" id="KW-1185">Reference proteome</keyword>
<keyword evidence="9 11" id="KW-0472">Membrane</keyword>
<dbReference type="Gene3D" id="2.70.170.10">
    <property type="entry name" value="Neurotransmitter-gated ion-channel ligand-binding domain"/>
    <property type="match status" value="1"/>
</dbReference>
<evidence type="ECO:0000259" key="12">
    <source>
        <dbReference type="Pfam" id="PF02931"/>
    </source>
</evidence>
<feature type="domain" description="Neurotransmitter-gated ion-channel transmembrane" evidence="13">
    <location>
        <begin position="279"/>
        <end position="380"/>
    </location>
</feature>
<dbReference type="InterPro" id="IPR036719">
    <property type="entry name" value="Neuro-gated_channel_TM_sf"/>
</dbReference>
<dbReference type="CDD" id="cd19049">
    <property type="entry name" value="LGIC_TM_anion"/>
    <property type="match status" value="1"/>
</dbReference>
<keyword evidence="6" id="KW-0732">Signal</keyword>
<dbReference type="GO" id="GO:0005230">
    <property type="term" value="F:extracellular ligand-gated monoatomic ion channel activity"/>
    <property type="evidence" value="ECO:0007669"/>
    <property type="project" value="InterPro"/>
</dbReference>
<keyword evidence="7 11" id="KW-1133">Transmembrane helix</keyword>
<gene>
    <name evidence="14" type="ORF">MEDL_56754</name>
</gene>
<dbReference type="PRINTS" id="PR00252">
    <property type="entry name" value="NRIONCHANNEL"/>
</dbReference>
<dbReference type="Gene3D" id="1.20.58.390">
    <property type="entry name" value="Neurotransmitter-gated ion-channel transmembrane domain"/>
    <property type="match status" value="1"/>
</dbReference>
<comment type="caution">
    <text evidence="14">The sequence shown here is derived from an EMBL/GenBank/DDBJ whole genome shotgun (WGS) entry which is preliminary data.</text>
</comment>
<evidence type="ECO:0000313" key="15">
    <source>
        <dbReference type="Proteomes" id="UP000683360"/>
    </source>
</evidence>
<evidence type="ECO:0000259" key="13">
    <source>
        <dbReference type="Pfam" id="PF02932"/>
    </source>
</evidence>
<dbReference type="InterPro" id="IPR006201">
    <property type="entry name" value="Neur_channel"/>
</dbReference>
<dbReference type="GO" id="GO:0004888">
    <property type="term" value="F:transmembrane signaling receptor activity"/>
    <property type="evidence" value="ECO:0007669"/>
    <property type="project" value="InterPro"/>
</dbReference>
<dbReference type="SUPFAM" id="SSF63712">
    <property type="entry name" value="Nicotinic receptor ligand binding domain-like"/>
    <property type="match status" value="1"/>
</dbReference>
<feature type="transmembrane region" description="Helical" evidence="11">
    <location>
        <begin position="20"/>
        <end position="40"/>
    </location>
</feature>
<evidence type="ECO:0000256" key="5">
    <source>
        <dbReference type="ARBA" id="ARBA00022692"/>
    </source>
</evidence>
<dbReference type="PROSITE" id="PS00236">
    <property type="entry name" value="NEUROTR_ION_CHANNEL"/>
    <property type="match status" value="1"/>
</dbReference>
<dbReference type="SUPFAM" id="SSF90112">
    <property type="entry name" value="Neurotransmitter-gated ion-channel transmembrane pore"/>
    <property type="match status" value="1"/>
</dbReference>
<dbReference type="PANTHER" id="PTHR18945">
    <property type="entry name" value="NEUROTRANSMITTER GATED ION CHANNEL"/>
    <property type="match status" value="1"/>
</dbReference>
<evidence type="ECO:0000256" key="8">
    <source>
        <dbReference type="ARBA" id="ARBA00023065"/>
    </source>
</evidence>
<feature type="transmembrane region" description="Helical" evidence="11">
    <location>
        <begin position="271"/>
        <end position="295"/>
    </location>
</feature>